<dbReference type="GO" id="GO:0000156">
    <property type="term" value="F:phosphorelay response regulator activity"/>
    <property type="evidence" value="ECO:0007669"/>
    <property type="project" value="InterPro"/>
</dbReference>
<dbReference type="STRING" id="1860102.ACCAA_200073"/>
<evidence type="ECO:0000256" key="2">
    <source>
        <dbReference type="ARBA" id="ARBA00039140"/>
    </source>
</evidence>
<name>A0A1A8XKV5_9PROT</name>
<protein>
    <recommendedName>
        <fullName evidence="2">protein-glutamate methylesterase</fullName>
        <ecNumber evidence="2">3.1.1.61</ecNumber>
    </recommendedName>
</protein>
<dbReference type="InterPro" id="IPR035909">
    <property type="entry name" value="CheB_C"/>
</dbReference>
<keyword evidence="7" id="KW-1185">Reference proteome</keyword>
<sequence>MNGLLVVGFSAGGSAPMRTLLAALGPDYPLPLAMVAHLPAGTGAGFTALLASAGGLPPAFASDKQAIVPGHAWVGPADYHLLIENGKRFALSVDPQVNFVRPSIDVLFESAAQAFGKRLIALTLSGASSDGARGMASVRQGGGLTIALTADACDHRTLADAVARHVEVDYCVGLDEIITLLRAVG</sequence>
<dbReference type="GO" id="GO:0008984">
    <property type="term" value="F:protein-glutamate methylesterase activity"/>
    <property type="evidence" value="ECO:0007669"/>
    <property type="project" value="UniProtKB-EC"/>
</dbReference>
<dbReference type="GO" id="GO:0005737">
    <property type="term" value="C:cytoplasm"/>
    <property type="evidence" value="ECO:0007669"/>
    <property type="project" value="InterPro"/>
</dbReference>
<proteinExistence type="predicted"/>
<dbReference type="CDD" id="cd16433">
    <property type="entry name" value="CheB"/>
    <property type="match status" value="1"/>
</dbReference>
<dbReference type="SUPFAM" id="SSF52738">
    <property type="entry name" value="Methylesterase CheB, C-terminal domain"/>
    <property type="match status" value="1"/>
</dbReference>
<reference evidence="7" key="1">
    <citation type="submission" date="2016-06" db="EMBL/GenBank/DDBJ databases">
        <authorList>
            <person name="McIlroy S.J."/>
            <person name="Karst S.M."/>
            <person name="Albertsen M."/>
        </authorList>
    </citation>
    <scope>NUCLEOTIDE SEQUENCE [LARGE SCALE GENOMIC DNA]</scope>
</reference>
<dbReference type="RefSeq" id="WP_186406475.1">
    <property type="nucleotide sequence ID" value="NZ_FLQX01000095.1"/>
</dbReference>
<dbReference type="GO" id="GO:0006935">
    <property type="term" value="P:chemotaxis"/>
    <property type="evidence" value="ECO:0007669"/>
    <property type="project" value="UniProtKB-UniRule"/>
</dbReference>
<keyword evidence="4" id="KW-0145">Chemotaxis</keyword>
<feature type="active site" evidence="4">
    <location>
        <position position="130"/>
    </location>
</feature>
<dbReference type="Proteomes" id="UP000199169">
    <property type="component" value="Unassembled WGS sequence"/>
</dbReference>
<dbReference type="PANTHER" id="PTHR42872">
    <property type="entry name" value="PROTEIN-GLUTAMATE METHYLESTERASE/PROTEIN-GLUTAMINE GLUTAMINASE"/>
    <property type="match status" value="1"/>
</dbReference>
<evidence type="ECO:0000313" key="7">
    <source>
        <dbReference type="Proteomes" id="UP000199169"/>
    </source>
</evidence>
<accession>A0A1A8XKV5</accession>
<dbReference type="EMBL" id="FLQX01000095">
    <property type="protein sequence ID" value="SBT05311.1"/>
    <property type="molecule type" value="Genomic_DNA"/>
</dbReference>
<evidence type="ECO:0000259" key="5">
    <source>
        <dbReference type="PROSITE" id="PS50122"/>
    </source>
</evidence>
<evidence type="ECO:0000256" key="1">
    <source>
        <dbReference type="ARBA" id="ARBA00022801"/>
    </source>
</evidence>
<dbReference type="EC" id="3.1.1.61" evidence="2"/>
<dbReference type="Pfam" id="PF01339">
    <property type="entry name" value="CheB_methylest"/>
    <property type="match status" value="1"/>
</dbReference>
<evidence type="ECO:0000256" key="4">
    <source>
        <dbReference type="PROSITE-ProRule" id="PRU00050"/>
    </source>
</evidence>
<dbReference type="PANTHER" id="PTHR42872:SF6">
    <property type="entry name" value="PROTEIN-GLUTAMATE METHYLESTERASE_PROTEIN-GLUTAMINE GLUTAMINASE"/>
    <property type="match status" value="1"/>
</dbReference>
<evidence type="ECO:0000313" key="6">
    <source>
        <dbReference type="EMBL" id="SBT05311.1"/>
    </source>
</evidence>
<feature type="active site" evidence="4">
    <location>
        <position position="10"/>
    </location>
</feature>
<comment type="catalytic activity">
    <reaction evidence="3">
        <text>[protein]-L-glutamate 5-O-methyl ester + H2O = L-glutamyl-[protein] + methanol + H(+)</text>
        <dbReference type="Rhea" id="RHEA:23236"/>
        <dbReference type="Rhea" id="RHEA-COMP:10208"/>
        <dbReference type="Rhea" id="RHEA-COMP:10311"/>
        <dbReference type="ChEBI" id="CHEBI:15377"/>
        <dbReference type="ChEBI" id="CHEBI:15378"/>
        <dbReference type="ChEBI" id="CHEBI:17790"/>
        <dbReference type="ChEBI" id="CHEBI:29973"/>
        <dbReference type="ChEBI" id="CHEBI:82795"/>
        <dbReference type="EC" id="3.1.1.61"/>
    </reaction>
</comment>
<gene>
    <name evidence="6" type="ORF">ACCAA_200073</name>
</gene>
<dbReference type="InterPro" id="IPR000673">
    <property type="entry name" value="Sig_transdc_resp-reg_Me-estase"/>
</dbReference>
<organism evidence="6 7">
    <name type="scientific">Candidatus Accumulibacter aalborgensis</name>
    <dbReference type="NCBI Taxonomy" id="1860102"/>
    <lineage>
        <taxon>Bacteria</taxon>
        <taxon>Pseudomonadati</taxon>
        <taxon>Pseudomonadota</taxon>
        <taxon>Betaproteobacteria</taxon>
        <taxon>Candidatus Accumulibacter</taxon>
    </lineage>
</organism>
<dbReference type="AlphaFoldDB" id="A0A1A8XKV5"/>
<keyword evidence="1 4" id="KW-0378">Hydrolase</keyword>
<feature type="domain" description="CheB-type methylesterase" evidence="5">
    <location>
        <begin position="1"/>
        <end position="153"/>
    </location>
</feature>
<feature type="active site" evidence="4">
    <location>
        <position position="37"/>
    </location>
</feature>
<dbReference type="Gene3D" id="3.40.50.180">
    <property type="entry name" value="Methylesterase CheB, C-terminal domain"/>
    <property type="match status" value="1"/>
</dbReference>
<evidence type="ECO:0000256" key="3">
    <source>
        <dbReference type="ARBA" id="ARBA00048267"/>
    </source>
</evidence>
<dbReference type="PROSITE" id="PS50122">
    <property type="entry name" value="CHEB"/>
    <property type="match status" value="1"/>
</dbReference>